<name>A0AAV7TL67_PLEWA</name>
<comment type="caution">
    <text evidence="1">The sequence shown here is derived from an EMBL/GenBank/DDBJ whole genome shotgun (WGS) entry which is preliminary data.</text>
</comment>
<dbReference type="Proteomes" id="UP001066276">
    <property type="component" value="Chromosome 3_2"/>
</dbReference>
<sequence>MRGERLADRVPHLTCGRRARYVLGAGSSVTRSCCSGSRWTAVADCQCRSLIGGSSGADRAFLVAAPPLFPRVFPSRGCLSSVYRGRRLRE</sequence>
<gene>
    <name evidence="1" type="ORF">NDU88_001933</name>
</gene>
<dbReference type="EMBL" id="JANPWB010000006">
    <property type="protein sequence ID" value="KAJ1176664.1"/>
    <property type="molecule type" value="Genomic_DNA"/>
</dbReference>
<evidence type="ECO:0000313" key="2">
    <source>
        <dbReference type="Proteomes" id="UP001066276"/>
    </source>
</evidence>
<accession>A0AAV7TL67</accession>
<keyword evidence="2" id="KW-1185">Reference proteome</keyword>
<proteinExistence type="predicted"/>
<evidence type="ECO:0000313" key="1">
    <source>
        <dbReference type="EMBL" id="KAJ1176664.1"/>
    </source>
</evidence>
<reference evidence="1" key="1">
    <citation type="journal article" date="2022" name="bioRxiv">
        <title>Sequencing and chromosome-scale assembly of the giantPleurodeles waltlgenome.</title>
        <authorList>
            <person name="Brown T."/>
            <person name="Elewa A."/>
            <person name="Iarovenko S."/>
            <person name="Subramanian E."/>
            <person name="Araus A.J."/>
            <person name="Petzold A."/>
            <person name="Susuki M."/>
            <person name="Suzuki K.-i.T."/>
            <person name="Hayashi T."/>
            <person name="Toyoda A."/>
            <person name="Oliveira C."/>
            <person name="Osipova E."/>
            <person name="Leigh N.D."/>
            <person name="Simon A."/>
            <person name="Yun M.H."/>
        </authorList>
    </citation>
    <scope>NUCLEOTIDE SEQUENCE</scope>
    <source>
        <strain evidence="1">20211129_DDA</strain>
        <tissue evidence="1">Liver</tissue>
    </source>
</reference>
<organism evidence="1 2">
    <name type="scientific">Pleurodeles waltl</name>
    <name type="common">Iberian ribbed newt</name>
    <dbReference type="NCBI Taxonomy" id="8319"/>
    <lineage>
        <taxon>Eukaryota</taxon>
        <taxon>Metazoa</taxon>
        <taxon>Chordata</taxon>
        <taxon>Craniata</taxon>
        <taxon>Vertebrata</taxon>
        <taxon>Euteleostomi</taxon>
        <taxon>Amphibia</taxon>
        <taxon>Batrachia</taxon>
        <taxon>Caudata</taxon>
        <taxon>Salamandroidea</taxon>
        <taxon>Salamandridae</taxon>
        <taxon>Pleurodelinae</taxon>
        <taxon>Pleurodeles</taxon>
    </lineage>
</organism>
<dbReference type="AlphaFoldDB" id="A0AAV7TL67"/>
<protein>
    <submittedName>
        <fullName evidence="1">Uncharacterized protein</fullName>
    </submittedName>
</protein>